<dbReference type="PROSITE" id="PS50006">
    <property type="entry name" value="FHA_DOMAIN"/>
    <property type="match status" value="1"/>
</dbReference>
<dbReference type="InterPro" id="IPR050923">
    <property type="entry name" value="Cell_Proc_Reg/RNA_Proc"/>
</dbReference>
<dbReference type="Gene3D" id="3.30.2320.60">
    <property type="entry name" value="FhaA, phosphopeptide-binding domain (DUF3662)"/>
    <property type="match status" value="1"/>
</dbReference>
<dbReference type="Gene3D" id="2.60.200.20">
    <property type="match status" value="1"/>
</dbReference>
<dbReference type="Pfam" id="PF12401">
    <property type="entry name" value="FhaA_N"/>
    <property type="match status" value="1"/>
</dbReference>
<dbReference type="Proteomes" id="UP000192775">
    <property type="component" value="Chromosome"/>
</dbReference>
<dbReference type="InterPro" id="IPR022128">
    <property type="entry name" value="FhaA_N"/>
</dbReference>
<dbReference type="AlphaFoldDB" id="A0A1X9LF34"/>
<evidence type="ECO:0000256" key="1">
    <source>
        <dbReference type="SAM" id="MobiDB-lite"/>
    </source>
</evidence>
<dbReference type="InterPro" id="IPR042287">
    <property type="entry name" value="FhaA_N_sf"/>
</dbReference>
<dbReference type="STRING" id="1619308.B5808_00125"/>
<name>A0A1X9LF34_9MICO</name>
<feature type="region of interest" description="Disordered" evidence="1">
    <location>
        <begin position="218"/>
        <end position="265"/>
    </location>
</feature>
<dbReference type="PANTHER" id="PTHR23308">
    <property type="entry name" value="NUCLEAR INHIBITOR OF PROTEIN PHOSPHATASE-1"/>
    <property type="match status" value="1"/>
</dbReference>
<keyword evidence="3" id="KW-1185">Reference proteome</keyword>
<dbReference type="RefSeq" id="WP_085017628.1">
    <property type="nucleotide sequence ID" value="NZ_BMHD01000001.1"/>
</dbReference>
<dbReference type="Pfam" id="PF00498">
    <property type="entry name" value="FHA"/>
    <property type="match status" value="1"/>
</dbReference>
<evidence type="ECO:0000313" key="2">
    <source>
        <dbReference type="EMBL" id="ARJ03816.1"/>
    </source>
</evidence>
<dbReference type="EMBL" id="CP020715">
    <property type="protein sequence ID" value="ARJ03816.1"/>
    <property type="molecule type" value="Genomic_DNA"/>
</dbReference>
<dbReference type="InterPro" id="IPR000253">
    <property type="entry name" value="FHA_dom"/>
</dbReference>
<feature type="compositionally biased region" description="Low complexity" evidence="1">
    <location>
        <begin position="218"/>
        <end position="237"/>
    </location>
</feature>
<organism evidence="2 3">
    <name type="scientific">Cnuibacter physcomitrellae</name>
    <dbReference type="NCBI Taxonomy" id="1619308"/>
    <lineage>
        <taxon>Bacteria</taxon>
        <taxon>Bacillati</taxon>
        <taxon>Actinomycetota</taxon>
        <taxon>Actinomycetes</taxon>
        <taxon>Micrococcales</taxon>
        <taxon>Microbacteriaceae</taxon>
        <taxon>Cnuibacter</taxon>
    </lineage>
</organism>
<evidence type="ECO:0000313" key="3">
    <source>
        <dbReference type="Proteomes" id="UP000192775"/>
    </source>
</evidence>
<accession>A0A1X9LF34</accession>
<proteinExistence type="predicted"/>
<sequence length="265" mass="28076">MGILDSFERGLERAVNGAFAKTFRSGLQPVEISSALKRELDTRAAVVARDRILVPNSFRVLLSPADHERMTALGSALITELDGIVKQHAAQQGFQFAGPVVIDLVSDESISKGMIEVESSNLADDVRWVPVVDIAGKRHPLRSRTVIGRGSDADITIDDTGTSRKHVEIVWDGSHAQARDLGSTNGSQLNGRPFQKATLEPDSVITIGRTAITFRVVPQTSATSTSGSGRAGAGRTPGAPPQRPAAAPKQSGGQRAAHDPGGFWG</sequence>
<dbReference type="SUPFAM" id="SSF49879">
    <property type="entry name" value="SMAD/FHA domain"/>
    <property type="match status" value="1"/>
</dbReference>
<dbReference type="SMART" id="SM00240">
    <property type="entry name" value="FHA"/>
    <property type="match status" value="1"/>
</dbReference>
<dbReference type="CDD" id="cd00060">
    <property type="entry name" value="FHA"/>
    <property type="match status" value="1"/>
</dbReference>
<dbReference type="KEGG" id="cphy:B5808_00125"/>
<reference evidence="2 3" key="1">
    <citation type="submission" date="2017-04" db="EMBL/GenBank/DDBJ databases">
        <authorList>
            <person name="Afonso C.L."/>
            <person name="Miller P.J."/>
            <person name="Scott M.A."/>
            <person name="Spackman E."/>
            <person name="Goraichik I."/>
            <person name="Dimitrov K.M."/>
            <person name="Suarez D.L."/>
            <person name="Swayne D.E."/>
        </authorList>
    </citation>
    <scope>NUCLEOTIDE SEQUENCE [LARGE SCALE GENOMIC DNA]</scope>
    <source>
        <strain evidence="3">XA(T)</strain>
    </source>
</reference>
<dbReference type="InterPro" id="IPR008984">
    <property type="entry name" value="SMAD_FHA_dom_sf"/>
</dbReference>
<gene>
    <name evidence="2" type="ORF">B5808_00125</name>
</gene>
<protein>
    <submittedName>
        <fullName evidence="2">Phosphopeptide-binding protein</fullName>
    </submittedName>
</protein>